<dbReference type="Proteomes" id="UP000799291">
    <property type="component" value="Unassembled WGS sequence"/>
</dbReference>
<organism evidence="1 2">
    <name type="scientific">Lentithecium fluviatile CBS 122367</name>
    <dbReference type="NCBI Taxonomy" id="1168545"/>
    <lineage>
        <taxon>Eukaryota</taxon>
        <taxon>Fungi</taxon>
        <taxon>Dikarya</taxon>
        <taxon>Ascomycota</taxon>
        <taxon>Pezizomycotina</taxon>
        <taxon>Dothideomycetes</taxon>
        <taxon>Pleosporomycetidae</taxon>
        <taxon>Pleosporales</taxon>
        <taxon>Massarineae</taxon>
        <taxon>Lentitheciaceae</taxon>
        <taxon>Lentithecium</taxon>
    </lineage>
</organism>
<gene>
    <name evidence="1" type="ORF">K458DRAFT_405933</name>
</gene>
<proteinExistence type="predicted"/>
<accession>A0A6G1IWB8</accession>
<reference evidence="1" key="1">
    <citation type="journal article" date="2020" name="Stud. Mycol.">
        <title>101 Dothideomycetes genomes: a test case for predicting lifestyles and emergence of pathogens.</title>
        <authorList>
            <person name="Haridas S."/>
            <person name="Albert R."/>
            <person name="Binder M."/>
            <person name="Bloem J."/>
            <person name="Labutti K."/>
            <person name="Salamov A."/>
            <person name="Andreopoulos B."/>
            <person name="Baker S."/>
            <person name="Barry K."/>
            <person name="Bills G."/>
            <person name="Bluhm B."/>
            <person name="Cannon C."/>
            <person name="Castanera R."/>
            <person name="Culley D."/>
            <person name="Daum C."/>
            <person name="Ezra D."/>
            <person name="Gonzalez J."/>
            <person name="Henrissat B."/>
            <person name="Kuo A."/>
            <person name="Liang C."/>
            <person name="Lipzen A."/>
            <person name="Lutzoni F."/>
            <person name="Magnuson J."/>
            <person name="Mondo S."/>
            <person name="Nolan M."/>
            <person name="Ohm R."/>
            <person name="Pangilinan J."/>
            <person name="Park H.-J."/>
            <person name="Ramirez L."/>
            <person name="Alfaro M."/>
            <person name="Sun H."/>
            <person name="Tritt A."/>
            <person name="Yoshinaga Y."/>
            <person name="Zwiers L.-H."/>
            <person name="Turgeon B."/>
            <person name="Goodwin S."/>
            <person name="Spatafora J."/>
            <person name="Crous P."/>
            <person name="Grigoriev I."/>
        </authorList>
    </citation>
    <scope>NUCLEOTIDE SEQUENCE</scope>
    <source>
        <strain evidence="1">CBS 122367</strain>
    </source>
</reference>
<dbReference type="EMBL" id="MU005588">
    <property type="protein sequence ID" value="KAF2682179.1"/>
    <property type="molecule type" value="Genomic_DNA"/>
</dbReference>
<protein>
    <submittedName>
        <fullName evidence="1">Uncharacterized protein</fullName>
    </submittedName>
</protein>
<name>A0A6G1IWB8_9PLEO</name>
<sequence>MFASDITTIKPTWTNEFTKPMPTCQVAEDLSPICTAVYAPGRIPEPTARPICGIAGVKYSAYHWPKAKPTGANFCDPDWTVPMGTLTIPGVLNKAVVSGFTLSSPDVYHFFKDVRVEAYRGQAGKPGGLGELPYSVWNVSTTISAPTIAQPESNILQASKRCIGIEGDICSLSFAPDFRIQDLATVRVDQFKKYCPQGGTQCLLRRVLYSNEYHATIAIPISEAVRQNSGLLQDCDWPFYETNIENRWNSHTKSSVAVVLVKDVMATAFVPITTAGQAERITPVPSPGLPLRAKATPIGVQQ</sequence>
<keyword evidence="2" id="KW-1185">Reference proteome</keyword>
<evidence type="ECO:0000313" key="2">
    <source>
        <dbReference type="Proteomes" id="UP000799291"/>
    </source>
</evidence>
<dbReference type="AlphaFoldDB" id="A0A6G1IWB8"/>
<evidence type="ECO:0000313" key="1">
    <source>
        <dbReference type="EMBL" id="KAF2682179.1"/>
    </source>
</evidence>
<dbReference type="OrthoDB" id="3944128at2759"/>